<evidence type="ECO:0000313" key="1">
    <source>
        <dbReference type="EMBL" id="RKK19738.1"/>
    </source>
</evidence>
<dbReference type="Proteomes" id="UP000270866">
    <property type="component" value="Chromosome 7"/>
</dbReference>
<dbReference type="EMBL" id="MRCU01000004">
    <property type="protein sequence ID" value="RKK19738.1"/>
    <property type="molecule type" value="Genomic_DNA"/>
</dbReference>
<name>A0A3L6NPD2_FUSOX</name>
<reference evidence="1 2" key="1">
    <citation type="journal article" date="2018" name="Sci. Rep.">
        <title>Characterisation of pathogen-specific regions and novel effector candidates in Fusarium oxysporum f. sp. cepae.</title>
        <authorList>
            <person name="Armitage A.D."/>
            <person name="Taylor A."/>
            <person name="Sobczyk M.K."/>
            <person name="Baxter L."/>
            <person name="Greenfield B.P."/>
            <person name="Bates H.J."/>
            <person name="Wilson F."/>
            <person name="Jackson A.C."/>
            <person name="Ott S."/>
            <person name="Harrison R.J."/>
            <person name="Clarkson J.P."/>
        </authorList>
    </citation>
    <scope>NUCLEOTIDE SEQUENCE [LARGE SCALE GENOMIC DNA]</scope>
    <source>
        <strain evidence="1 2">FoC_Fus2</strain>
    </source>
</reference>
<sequence length="68" mass="7583">MEQRCKLLFLPETATQPQYGDGKFAIIVGQHAVFQIKDIFAIPCIKSVADCVHHDLADCATDVQYWGS</sequence>
<evidence type="ECO:0000313" key="2">
    <source>
        <dbReference type="Proteomes" id="UP000270866"/>
    </source>
</evidence>
<dbReference type="AlphaFoldDB" id="A0A3L6NPD2"/>
<protein>
    <submittedName>
        <fullName evidence="1">Uncharacterized protein</fullName>
    </submittedName>
</protein>
<comment type="caution">
    <text evidence="1">The sequence shown here is derived from an EMBL/GenBank/DDBJ whole genome shotgun (WGS) entry which is preliminary data.</text>
</comment>
<organism evidence="1 2">
    <name type="scientific">Fusarium oxysporum f. sp. cepae</name>
    <dbReference type="NCBI Taxonomy" id="396571"/>
    <lineage>
        <taxon>Eukaryota</taxon>
        <taxon>Fungi</taxon>
        <taxon>Dikarya</taxon>
        <taxon>Ascomycota</taxon>
        <taxon>Pezizomycotina</taxon>
        <taxon>Sordariomycetes</taxon>
        <taxon>Hypocreomycetidae</taxon>
        <taxon>Hypocreales</taxon>
        <taxon>Nectriaceae</taxon>
        <taxon>Fusarium</taxon>
        <taxon>Fusarium oxysporum species complex</taxon>
    </lineage>
</organism>
<proteinExistence type="predicted"/>
<gene>
    <name evidence="1" type="ORF">BFJ65_g6452</name>
</gene>
<accession>A0A3L6NPD2</accession>